<dbReference type="GO" id="GO:0022857">
    <property type="term" value="F:transmembrane transporter activity"/>
    <property type="evidence" value="ECO:0007669"/>
    <property type="project" value="InterPro"/>
</dbReference>
<evidence type="ECO:0000256" key="3">
    <source>
        <dbReference type="ARBA" id="ARBA00022475"/>
    </source>
</evidence>
<feature type="transmembrane region" description="Helical" evidence="7">
    <location>
        <begin position="167"/>
        <end position="190"/>
    </location>
</feature>
<dbReference type="InterPro" id="IPR050171">
    <property type="entry name" value="MFS_Transporters"/>
</dbReference>
<comment type="subcellular location">
    <subcellularLocation>
        <location evidence="1">Cell membrane</location>
        <topology evidence="1">Multi-pass membrane protein</topology>
    </subcellularLocation>
</comment>
<keyword evidence="10" id="KW-1185">Reference proteome</keyword>
<evidence type="ECO:0000256" key="4">
    <source>
        <dbReference type="ARBA" id="ARBA00022692"/>
    </source>
</evidence>
<feature type="transmembrane region" description="Helical" evidence="7">
    <location>
        <begin position="281"/>
        <end position="302"/>
    </location>
</feature>
<keyword evidence="2" id="KW-0813">Transport</keyword>
<evidence type="ECO:0000259" key="8">
    <source>
        <dbReference type="PROSITE" id="PS50850"/>
    </source>
</evidence>
<dbReference type="PANTHER" id="PTHR23517:SF2">
    <property type="entry name" value="MULTIDRUG RESISTANCE PROTEIN MDTH"/>
    <property type="match status" value="1"/>
</dbReference>
<dbReference type="PROSITE" id="PS50850">
    <property type="entry name" value="MFS"/>
    <property type="match status" value="1"/>
</dbReference>
<dbReference type="SUPFAM" id="SSF103473">
    <property type="entry name" value="MFS general substrate transporter"/>
    <property type="match status" value="1"/>
</dbReference>
<dbReference type="EMBL" id="JACHJU010000005">
    <property type="protein sequence ID" value="MBB4943229.1"/>
    <property type="molecule type" value="Genomic_DNA"/>
</dbReference>
<feature type="transmembrane region" description="Helical" evidence="7">
    <location>
        <begin position="314"/>
        <end position="335"/>
    </location>
</feature>
<feature type="transmembrane region" description="Helical" evidence="7">
    <location>
        <begin position="355"/>
        <end position="377"/>
    </location>
</feature>
<gene>
    <name evidence="9" type="ORF">FHR32_007629</name>
</gene>
<feature type="transmembrane region" description="Helical" evidence="7">
    <location>
        <begin position="389"/>
        <end position="407"/>
    </location>
</feature>
<comment type="caution">
    <text evidence="9">The sequence shown here is derived from an EMBL/GenBank/DDBJ whole genome shotgun (WGS) entry which is preliminary data.</text>
</comment>
<keyword evidence="4 7" id="KW-0812">Transmembrane</keyword>
<dbReference type="GO" id="GO:0005886">
    <property type="term" value="C:plasma membrane"/>
    <property type="evidence" value="ECO:0007669"/>
    <property type="project" value="UniProtKB-SubCell"/>
</dbReference>
<evidence type="ECO:0000256" key="5">
    <source>
        <dbReference type="ARBA" id="ARBA00022989"/>
    </source>
</evidence>
<accession>A0A7W7WEC2</accession>
<keyword evidence="5 7" id="KW-1133">Transmembrane helix</keyword>
<evidence type="ECO:0000313" key="9">
    <source>
        <dbReference type="EMBL" id="MBB4943229.1"/>
    </source>
</evidence>
<dbReference type="PANTHER" id="PTHR23517">
    <property type="entry name" value="RESISTANCE PROTEIN MDTM, PUTATIVE-RELATED-RELATED"/>
    <property type="match status" value="1"/>
</dbReference>
<dbReference type="AlphaFoldDB" id="A0A7W7WEC2"/>
<feature type="transmembrane region" description="Helical" evidence="7">
    <location>
        <begin position="251"/>
        <end position="269"/>
    </location>
</feature>
<evidence type="ECO:0000256" key="1">
    <source>
        <dbReference type="ARBA" id="ARBA00004651"/>
    </source>
</evidence>
<name>A0A7W7WEC2_9ACTN</name>
<dbReference type="Gene3D" id="1.20.1250.20">
    <property type="entry name" value="MFS general substrate transporter like domains"/>
    <property type="match status" value="1"/>
</dbReference>
<keyword evidence="3" id="KW-1003">Cell membrane</keyword>
<dbReference type="Pfam" id="PF07690">
    <property type="entry name" value="MFS_1"/>
    <property type="match status" value="1"/>
</dbReference>
<evidence type="ECO:0000256" key="2">
    <source>
        <dbReference type="ARBA" id="ARBA00022448"/>
    </source>
</evidence>
<reference evidence="9 10" key="1">
    <citation type="submission" date="2020-08" db="EMBL/GenBank/DDBJ databases">
        <title>Sequencing the genomes of 1000 actinobacteria strains.</title>
        <authorList>
            <person name="Klenk H.-P."/>
        </authorList>
    </citation>
    <scope>NUCLEOTIDE SEQUENCE [LARGE SCALE GENOMIC DNA]</scope>
    <source>
        <strain evidence="9 10">DSM 43023</strain>
    </source>
</reference>
<organism evidence="9 10">
    <name type="scientific">Streptosporangium album</name>
    <dbReference type="NCBI Taxonomy" id="47479"/>
    <lineage>
        <taxon>Bacteria</taxon>
        <taxon>Bacillati</taxon>
        <taxon>Actinomycetota</taxon>
        <taxon>Actinomycetes</taxon>
        <taxon>Streptosporangiales</taxon>
        <taxon>Streptosporangiaceae</taxon>
        <taxon>Streptosporangium</taxon>
    </lineage>
</organism>
<proteinExistence type="predicted"/>
<feature type="domain" description="Major facilitator superfamily (MFS) profile" evidence="8">
    <location>
        <begin position="14"/>
        <end position="409"/>
    </location>
</feature>
<feature type="transmembrane region" description="Helical" evidence="7">
    <location>
        <begin position="36"/>
        <end position="55"/>
    </location>
</feature>
<keyword evidence="6 7" id="KW-0472">Membrane</keyword>
<evidence type="ECO:0000256" key="7">
    <source>
        <dbReference type="SAM" id="Phobius"/>
    </source>
</evidence>
<feature type="transmembrane region" description="Helical" evidence="7">
    <location>
        <begin position="211"/>
        <end position="231"/>
    </location>
</feature>
<dbReference type="InterPro" id="IPR020846">
    <property type="entry name" value="MFS_dom"/>
</dbReference>
<evidence type="ECO:0000313" key="10">
    <source>
        <dbReference type="Proteomes" id="UP000534286"/>
    </source>
</evidence>
<dbReference type="InterPro" id="IPR011701">
    <property type="entry name" value="MFS"/>
</dbReference>
<dbReference type="Proteomes" id="UP000534286">
    <property type="component" value="Unassembled WGS sequence"/>
</dbReference>
<dbReference type="RefSeq" id="WP_184759125.1">
    <property type="nucleotide sequence ID" value="NZ_BAABEK010000038.1"/>
</dbReference>
<protein>
    <submittedName>
        <fullName evidence="9">MFS family permease</fullName>
    </submittedName>
</protein>
<dbReference type="InterPro" id="IPR036259">
    <property type="entry name" value="MFS_trans_sf"/>
</dbReference>
<evidence type="ECO:0000256" key="6">
    <source>
        <dbReference type="ARBA" id="ARBA00023136"/>
    </source>
</evidence>
<sequence>MFGAWRQFGSFDTRVRLLLLNQFTIKLGFNMLMPYLAGHLTQGLGYAAWALALVLSVRNVSQRAMCLVGGGLADRFGCKGAIVAGCALRTAGFALLGVADSIPALVVASAATGFAGALFDPGVRTYLAGEAGERRAEAFGLFNVAGQAGLLLGPLAGLALSGADFRAVALTAAALFAALTVLQATALPACRAVPAVPEPAAGWRQVVRNRRLMVFAAAMTGAYVLPFQVYLALSLAMQHALAEEQDIGMGQMFALSALVVIAGQNRVTAWARGRWSPGRSLAWGLLVMGLAFVPLVVVASPAPAGFGGEELAETIGILPILLAAVLLALGTTLVCPFEMEVIVALARGRLVGTHYGLYATFSGVAITAGGLVTGAVWELAGRCGLARLPWAGLALLGVSCAAAVAVLDRAGLLRASGPQQGPGKVSAALTEG</sequence>
<feature type="transmembrane region" description="Helical" evidence="7">
    <location>
        <begin position="140"/>
        <end position="161"/>
    </location>
</feature>